<organism evidence="1 2">
    <name type="scientific">Rhododendron molle</name>
    <name type="common">Chinese azalea</name>
    <name type="synonym">Azalea mollis</name>
    <dbReference type="NCBI Taxonomy" id="49168"/>
    <lineage>
        <taxon>Eukaryota</taxon>
        <taxon>Viridiplantae</taxon>
        <taxon>Streptophyta</taxon>
        <taxon>Embryophyta</taxon>
        <taxon>Tracheophyta</taxon>
        <taxon>Spermatophyta</taxon>
        <taxon>Magnoliopsida</taxon>
        <taxon>eudicotyledons</taxon>
        <taxon>Gunneridae</taxon>
        <taxon>Pentapetalae</taxon>
        <taxon>asterids</taxon>
        <taxon>Ericales</taxon>
        <taxon>Ericaceae</taxon>
        <taxon>Ericoideae</taxon>
        <taxon>Rhodoreae</taxon>
        <taxon>Rhododendron</taxon>
    </lineage>
</organism>
<comment type="caution">
    <text evidence="1">The sequence shown here is derived from an EMBL/GenBank/DDBJ whole genome shotgun (WGS) entry which is preliminary data.</text>
</comment>
<reference evidence="1" key="1">
    <citation type="submission" date="2022-02" db="EMBL/GenBank/DDBJ databases">
        <title>Plant Genome Project.</title>
        <authorList>
            <person name="Zhang R.-G."/>
        </authorList>
    </citation>
    <scope>NUCLEOTIDE SEQUENCE</scope>
    <source>
        <strain evidence="1">AT1</strain>
    </source>
</reference>
<dbReference type="Proteomes" id="UP001062846">
    <property type="component" value="Chromosome 10"/>
</dbReference>
<gene>
    <name evidence="1" type="ORF">RHMOL_Rhmol10G0083400</name>
</gene>
<keyword evidence="2" id="KW-1185">Reference proteome</keyword>
<proteinExistence type="predicted"/>
<evidence type="ECO:0000313" key="1">
    <source>
        <dbReference type="EMBL" id="KAI8534353.1"/>
    </source>
</evidence>
<name>A0ACC0M1S2_RHOML</name>
<evidence type="ECO:0000313" key="2">
    <source>
        <dbReference type="Proteomes" id="UP001062846"/>
    </source>
</evidence>
<dbReference type="EMBL" id="CM046397">
    <property type="protein sequence ID" value="KAI8534353.1"/>
    <property type="molecule type" value="Genomic_DNA"/>
</dbReference>
<accession>A0ACC0M1S2</accession>
<protein>
    <submittedName>
        <fullName evidence="1">Uncharacterized protein</fullName>
    </submittedName>
</protein>
<sequence length="1064" mass="118970">MDSSHVTPEQGFLIGYVDYKGMHVDGSRVSFTKYMHSTVCVDFPCYCEVYFTLASHFDDCQCFECNMCRPARRSCVTVKHPPGSRKQEANRPTEEILPPAKLLKMGNPSSSRIGVSDVAASSKTQPLGPEQLPHMQQWPETSASNFTCEVAVSTPIWKSPCTGSSRCTDGSETAWMSELKSATPIRHIELIGDSIEPKTVPNMSRPVGMCSVIGKPRQGSKKREGSHTTEEIPPPSKRLKMGNPSFSGVGPSDVAGSSKIPREKREGSHTTEEIPPPSKRLKMGNPSFSGVGPSDVAGSSKIQPRGREQLPCLQQWPEASASKHVCDVAVSTPPPGSISTGSSGSDITEVELMSELKSTIPTRKEQQKTVPEEGTDNVKRIISDLIHLLDHRSVNVLCSDHEEEEREVSTMSDQAKVETISDLIAGAADSKMRLEGPKLAGVSLVDFFTLEETKEHLFSLRQSIGQALDGNTLTHNVAENSCQLCAMNKLVYRTPTFCSSCNKHIKHGSKIYCGVDEMGTRHCFCTSCFMGSRSGTISFQGNSIPKAMLQMKKNDHEDEEPWVQCDKCGLWQHQVCALYIPKRDLGGKAVYFCPKCHSEGIKNGEHVPLPKTAAFGAKDLPTSLLSDYIEQRLFRRLKQDREKRAKALQKKFDEVPGAVDLVVRVVLSANKILKVNQQFLDICSHENYPTEFPYTSKVLLLFQKIEGVDVCLFAMYVQEFGSECGHPNQRCVYISYLDSVKYFRPEIKAASGEALRTFVYHEILVGYLDYCKKRGFATCYIWACPPSKGDDYILCGHPETQKTPKSDKLCQWYKSMLGKATKENIVVVCTTLYDHLFAPTGECNVKITAARMPYFDGDYWSAAAVNMSKNLEQESRVGLQNKVKKVPSKRTFKAMGHSKISGDATKDILLMQEVSILKVYWWGDSQLEQTMLKVKQDFLVVHLQYTCTRCREVILAAVRWFCPGCKNFQLCPRCHNAKQDGTEGNTHTSRSGEKHRLSQVANHVRPDTKDADAILEDNYFDDRRSFLKFCQENHYVFDTLRRAKHSSMMMLYHLVSTSVERSSL</sequence>